<evidence type="ECO:0000259" key="4">
    <source>
        <dbReference type="Pfam" id="PF22725"/>
    </source>
</evidence>
<proteinExistence type="inferred from homology"/>
<evidence type="ECO:0000313" key="6">
    <source>
        <dbReference type="Proteomes" id="UP001595851"/>
    </source>
</evidence>
<dbReference type="PANTHER" id="PTHR43708">
    <property type="entry name" value="CONSERVED EXPRESSED OXIDOREDUCTASE (EUROFUNG)"/>
    <property type="match status" value="1"/>
</dbReference>
<evidence type="ECO:0000313" key="5">
    <source>
        <dbReference type="EMBL" id="MFC4010370.1"/>
    </source>
</evidence>
<dbReference type="Pfam" id="PF01408">
    <property type="entry name" value="GFO_IDH_MocA"/>
    <property type="match status" value="1"/>
</dbReference>
<evidence type="ECO:0000256" key="1">
    <source>
        <dbReference type="ARBA" id="ARBA00010928"/>
    </source>
</evidence>
<dbReference type="Pfam" id="PF22725">
    <property type="entry name" value="GFO_IDH_MocA_C3"/>
    <property type="match status" value="1"/>
</dbReference>
<evidence type="ECO:0000256" key="2">
    <source>
        <dbReference type="ARBA" id="ARBA00023002"/>
    </source>
</evidence>
<name>A0ABV8G8Q5_9ACTN</name>
<reference evidence="6" key="1">
    <citation type="journal article" date="2019" name="Int. J. Syst. Evol. Microbiol.">
        <title>The Global Catalogue of Microorganisms (GCM) 10K type strain sequencing project: providing services to taxonomists for standard genome sequencing and annotation.</title>
        <authorList>
            <consortium name="The Broad Institute Genomics Platform"/>
            <consortium name="The Broad Institute Genome Sequencing Center for Infectious Disease"/>
            <person name="Wu L."/>
            <person name="Ma J."/>
        </authorList>
    </citation>
    <scope>NUCLEOTIDE SEQUENCE [LARGE SCALE GENOMIC DNA]</scope>
    <source>
        <strain evidence="6">TBRC 1276</strain>
    </source>
</reference>
<comment type="similarity">
    <text evidence="1">Belongs to the Gfo/Idh/MocA family.</text>
</comment>
<gene>
    <name evidence="5" type="ORF">ACFOY2_24300</name>
</gene>
<keyword evidence="2" id="KW-0560">Oxidoreductase</keyword>
<dbReference type="InterPro" id="IPR036291">
    <property type="entry name" value="NAD(P)-bd_dom_sf"/>
</dbReference>
<dbReference type="InterPro" id="IPR055170">
    <property type="entry name" value="GFO_IDH_MocA-like_dom"/>
</dbReference>
<feature type="domain" description="GFO/IDH/MocA-like oxidoreductase" evidence="4">
    <location>
        <begin position="150"/>
        <end position="268"/>
    </location>
</feature>
<dbReference type="EMBL" id="JBHSBI010000012">
    <property type="protein sequence ID" value="MFC4010370.1"/>
    <property type="molecule type" value="Genomic_DNA"/>
</dbReference>
<sequence length="362" mass="38373">MIDVFAPIAAAVDLSIPAGHRLPIAVVGAGAIVDVAHLPAYRRAGLEVTGLYDLDAGRAAQVAGRHGVPRTYATLEELLADERVAVVDIAVAPSAQPAIARAALSAGKHLLCQKPFAPDVATARGIVDLAAGSGLKVAVNQQLRFDEGIAAARAMVRAGWIGEPTAMTFTVNILTDWSAWDWLVATERLEIVYHSIHYLDAIRSILGDPEIVFCTGSRTPGQLAKGETRTMSTLVYPGELRALVHATHENRAGDQEASFRIDGTRGAIKGTLGLLYDYPHGRPDTLEVNSRVLPTDGWLPYPVTGRWLPDAVAGPMGSLLRAIAEGGEPETSGADNLGTLRLLDALYRSMDTGESRQPGSPA</sequence>
<dbReference type="SUPFAM" id="SSF55347">
    <property type="entry name" value="Glyceraldehyde-3-phosphate dehydrogenase-like, C-terminal domain"/>
    <property type="match status" value="1"/>
</dbReference>
<accession>A0ABV8G8Q5</accession>
<feature type="domain" description="Gfo/Idh/MocA-like oxidoreductase N-terminal" evidence="3">
    <location>
        <begin position="24"/>
        <end position="140"/>
    </location>
</feature>
<organism evidence="5 6">
    <name type="scientific">Nonomuraea purpurea</name>
    <dbReference type="NCBI Taxonomy" id="1849276"/>
    <lineage>
        <taxon>Bacteria</taxon>
        <taxon>Bacillati</taxon>
        <taxon>Actinomycetota</taxon>
        <taxon>Actinomycetes</taxon>
        <taxon>Streptosporangiales</taxon>
        <taxon>Streptosporangiaceae</taxon>
        <taxon>Nonomuraea</taxon>
    </lineage>
</organism>
<protein>
    <submittedName>
        <fullName evidence="5">Gfo/Idh/MocA family protein</fullName>
    </submittedName>
</protein>
<dbReference type="RefSeq" id="WP_379530375.1">
    <property type="nucleotide sequence ID" value="NZ_JBHSBI010000012.1"/>
</dbReference>
<dbReference type="SUPFAM" id="SSF51735">
    <property type="entry name" value="NAD(P)-binding Rossmann-fold domains"/>
    <property type="match status" value="1"/>
</dbReference>
<evidence type="ECO:0000259" key="3">
    <source>
        <dbReference type="Pfam" id="PF01408"/>
    </source>
</evidence>
<dbReference type="Proteomes" id="UP001595851">
    <property type="component" value="Unassembled WGS sequence"/>
</dbReference>
<dbReference type="InterPro" id="IPR000683">
    <property type="entry name" value="Gfo/Idh/MocA-like_OxRdtase_N"/>
</dbReference>
<dbReference type="PANTHER" id="PTHR43708:SF5">
    <property type="entry name" value="CONSERVED EXPRESSED OXIDOREDUCTASE (EUROFUNG)-RELATED"/>
    <property type="match status" value="1"/>
</dbReference>
<dbReference type="Gene3D" id="3.40.50.720">
    <property type="entry name" value="NAD(P)-binding Rossmann-like Domain"/>
    <property type="match status" value="1"/>
</dbReference>
<comment type="caution">
    <text evidence="5">The sequence shown here is derived from an EMBL/GenBank/DDBJ whole genome shotgun (WGS) entry which is preliminary data.</text>
</comment>
<dbReference type="Gene3D" id="3.30.360.10">
    <property type="entry name" value="Dihydrodipicolinate Reductase, domain 2"/>
    <property type="match status" value="1"/>
</dbReference>
<keyword evidence="6" id="KW-1185">Reference proteome</keyword>
<dbReference type="InterPro" id="IPR051317">
    <property type="entry name" value="Gfo/Idh/MocA_oxidoreduct"/>
</dbReference>